<name>A0A1M4S8H9_9FIRM</name>
<dbReference type="InterPro" id="IPR003593">
    <property type="entry name" value="AAA+_ATPase"/>
</dbReference>
<dbReference type="Gene3D" id="3.30.450.90">
    <property type="match status" value="1"/>
</dbReference>
<comment type="similarity">
    <text evidence="1">Belongs to the GSP E family.</text>
</comment>
<accession>A0A1M4S8H9</accession>
<evidence type="ECO:0000256" key="3">
    <source>
        <dbReference type="ARBA" id="ARBA00022840"/>
    </source>
</evidence>
<reference evidence="5 6" key="1">
    <citation type="submission" date="2016-11" db="EMBL/GenBank/DDBJ databases">
        <authorList>
            <person name="Jaros S."/>
            <person name="Januszkiewicz K."/>
            <person name="Wedrychowicz H."/>
        </authorList>
    </citation>
    <scope>NUCLEOTIDE SEQUENCE [LARGE SCALE GENOMIC DNA]</scope>
    <source>
        <strain evidence="5 6">DSM 14828</strain>
    </source>
</reference>
<keyword evidence="3" id="KW-0067">ATP-binding</keyword>
<dbReference type="InterPro" id="IPR037257">
    <property type="entry name" value="T2SS_E_N_sf"/>
</dbReference>
<dbReference type="SUPFAM" id="SSF160246">
    <property type="entry name" value="EspE N-terminal domain-like"/>
    <property type="match status" value="1"/>
</dbReference>
<dbReference type="GO" id="GO:0005524">
    <property type="term" value="F:ATP binding"/>
    <property type="evidence" value="ECO:0007669"/>
    <property type="project" value="UniProtKB-KW"/>
</dbReference>
<proteinExistence type="inferred from homology"/>
<dbReference type="SMART" id="SM00382">
    <property type="entry name" value="AAA"/>
    <property type="match status" value="1"/>
</dbReference>
<dbReference type="GO" id="GO:0005886">
    <property type="term" value="C:plasma membrane"/>
    <property type="evidence" value="ECO:0007669"/>
    <property type="project" value="TreeGrafter"/>
</dbReference>
<dbReference type="InterPro" id="IPR027417">
    <property type="entry name" value="P-loop_NTPase"/>
</dbReference>
<keyword evidence="2" id="KW-0547">Nucleotide-binding</keyword>
<dbReference type="RefSeq" id="WP_073269146.1">
    <property type="nucleotide sequence ID" value="NZ_FQTU01000001.1"/>
</dbReference>
<dbReference type="FunFam" id="3.30.450.90:FF:000001">
    <property type="entry name" value="Type II secretion system ATPase GspE"/>
    <property type="match status" value="1"/>
</dbReference>
<dbReference type="Gene3D" id="3.30.300.160">
    <property type="entry name" value="Type II secretion system, protein E, N-terminal domain"/>
    <property type="match status" value="1"/>
</dbReference>
<dbReference type="Pfam" id="PF00437">
    <property type="entry name" value="T2SSE"/>
    <property type="match status" value="1"/>
</dbReference>
<dbReference type="GO" id="GO:0016887">
    <property type="term" value="F:ATP hydrolysis activity"/>
    <property type="evidence" value="ECO:0007669"/>
    <property type="project" value="TreeGrafter"/>
</dbReference>
<dbReference type="STRING" id="1120975.SAMN02746064_00145"/>
<dbReference type="FunFam" id="3.40.50.300:FF:000398">
    <property type="entry name" value="Type IV pilus assembly ATPase PilB"/>
    <property type="match status" value="1"/>
</dbReference>
<dbReference type="SUPFAM" id="SSF52540">
    <property type="entry name" value="P-loop containing nucleoside triphosphate hydrolases"/>
    <property type="match status" value="1"/>
</dbReference>
<evidence type="ECO:0000256" key="1">
    <source>
        <dbReference type="ARBA" id="ARBA00006611"/>
    </source>
</evidence>
<feature type="domain" description="Bacterial type II secretion system protein E" evidence="4">
    <location>
        <begin position="379"/>
        <end position="393"/>
    </location>
</feature>
<organism evidence="5 6">
    <name type="scientific">Alkalibacter saccharofermentans DSM 14828</name>
    <dbReference type="NCBI Taxonomy" id="1120975"/>
    <lineage>
        <taxon>Bacteria</taxon>
        <taxon>Bacillati</taxon>
        <taxon>Bacillota</taxon>
        <taxon>Clostridia</taxon>
        <taxon>Eubacteriales</taxon>
        <taxon>Eubacteriaceae</taxon>
        <taxon>Alkalibacter</taxon>
    </lineage>
</organism>
<dbReference type="EMBL" id="FQTU01000001">
    <property type="protein sequence ID" value="SHE28347.1"/>
    <property type="molecule type" value="Genomic_DNA"/>
</dbReference>
<dbReference type="InterPro" id="IPR001482">
    <property type="entry name" value="T2SS/T4SS_dom"/>
</dbReference>
<dbReference type="Pfam" id="PF05157">
    <property type="entry name" value="MshEN"/>
    <property type="match status" value="1"/>
</dbReference>
<evidence type="ECO:0000256" key="2">
    <source>
        <dbReference type="ARBA" id="ARBA00022741"/>
    </source>
</evidence>
<evidence type="ECO:0000313" key="6">
    <source>
        <dbReference type="Proteomes" id="UP000184251"/>
    </source>
</evidence>
<dbReference type="PANTHER" id="PTHR30258:SF1">
    <property type="entry name" value="PROTEIN TRANSPORT PROTEIN HOFB HOMOLOG"/>
    <property type="match status" value="1"/>
</dbReference>
<dbReference type="CDD" id="cd01129">
    <property type="entry name" value="PulE-GspE-like"/>
    <property type="match status" value="1"/>
</dbReference>
<gene>
    <name evidence="5" type="ORF">SAMN02746064_00145</name>
</gene>
<dbReference type="AlphaFoldDB" id="A0A1M4S8H9"/>
<dbReference type="PANTHER" id="PTHR30258">
    <property type="entry name" value="TYPE II SECRETION SYSTEM PROTEIN GSPE-RELATED"/>
    <property type="match status" value="1"/>
</dbReference>
<evidence type="ECO:0000313" key="5">
    <source>
        <dbReference type="EMBL" id="SHE28347.1"/>
    </source>
</evidence>
<sequence>MRHAKRIGDLLVASGKITQEQLAEAIQLQQVKKQKLGELLVTEGIVDEEDIINVLKFQLGIQRVDFENTYVDKDAVKSIPYVLAKKHITVPLFYDNSDNLIVAINDPLDIIALDNLKLVTKKNIIPFIATKKEIIDLIERFYNTDDAARAVEEFNKSQSLDEVEQTSQDNMEQINNAPVVRLVNNIIETGVRSQASDIHIEPYEDRIRVRMRVDGVLIEMMKLDIRTHNAIVSRIKILSDLNIAERRLPQDGAIVLKIDNRDIDFRVSILPTIYGEKVVIRILDQAQFQMRMEDLGFTDFEMKHIQDFLAAPHGIILATGPTGSGKSTTLYTLLRNLNTASDNIITVEDPVEYKLDGINQVQVNTKAGLTFVAGLRSILRQDPDIIMIGEIRDVETAEIAIRSSITGHLVFSTIHTNDAVSTISRLIDMGIPPYLVSSSIYGIISQRLIRKLCPRCKEKYQASVPEKELLGINPDEELILYSAKGCISCNNTGYKGRMGIHEVLKINRHMREKISAGATYDELADQAKLDGMVPLMQNAKDLILEGITTIEETLEITFFTSE</sequence>
<keyword evidence="6" id="KW-1185">Reference proteome</keyword>
<dbReference type="Gene3D" id="3.40.50.300">
    <property type="entry name" value="P-loop containing nucleotide triphosphate hydrolases"/>
    <property type="match status" value="1"/>
</dbReference>
<dbReference type="PROSITE" id="PS00662">
    <property type="entry name" value="T2SP_E"/>
    <property type="match status" value="1"/>
</dbReference>
<evidence type="ECO:0000259" key="4">
    <source>
        <dbReference type="PROSITE" id="PS00662"/>
    </source>
</evidence>
<protein>
    <submittedName>
        <fullName evidence="5">Type IV pilus assembly protein PilB</fullName>
    </submittedName>
</protein>
<dbReference type="Proteomes" id="UP000184251">
    <property type="component" value="Unassembled WGS sequence"/>
</dbReference>
<dbReference type="OrthoDB" id="9808272at2"/>
<dbReference type="InterPro" id="IPR007831">
    <property type="entry name" value="T2SS_GspE_N"/>
</dbReference>